<keyword evidence="9" id="KW-0732">Signal</keyword>
<evidence type="ECO:0000313" key="10">
    <source>
        <dbReference type="EMBL" id="NDK55628.1"/>
    </source>
</evidence>
<accession>A0A6B2H0I5</accession>
<comment type="subcellular location">
    <subcellularLocation>
        <location evidence="1">Cell outer membrane</location>
    </subcellularLocation>
</comment>
<dbReference type="Gene3D" id="1.20.1600.10">
    <property type="entry name" value="Outer membrane efflux proteins (OEP)"/>
    <property type="match status" value="1"/>
</dbReference>
<sequence>MLSTKKYIVLSTFLKGSGGCFAVAATFILTLMAFAPAQAQQTLNLDSVLQRISNNNPMLQQYNYRAKAMDAYAEGARSWMAPMVGGGVFMSPYPGAEVMEDRDKGSIMISAEQDIPNPVKLRAREKYMKSRAGIEQAAKDVTYNDLRAQAKTAYYNWVVLEKQMAVLKDNERIMEFMLKLARIRYPYSQGKLGSIYKAEARLHEVQNMQDMTAAQIAQQNTQLNMLMNLPQSTTYKIDTTLTIAFKENTVDSTYLASTRSDIRQLDRTIQSMQLNVELEKQERLPDFKLRFDHMYPRDPMMPQQFTAMGMVSIPIAPWSSKMYKANTKAMNLEIEGMQRERQAMLNEAEGMAKNMALELRSLHHHLANYTTKIIPALKKNYDVTMLAYEQNNAQLTEVIDAWEALNMAQMEYLQNLLQLYQMTVSYEKEIER</sequence>
<feature type="coiled-coil region" evidence="8">
    <location>
        <begin position="327"/>
        <end position="354"/>
    </location>
</feature>
<keyword evidence="7" id="KW-0998">Cell outer membrane</keyword>
<dbReference type="GO" id="GO:0015288">
    <property type="term" value="F:porin activity"/>
    <property type="evidence" value="ECO:0007669"/>
    <property type="project" value="TreeGrafter"/>
</dbReference>
<evidence type="ECO:0000313" key="11">
    <source>
        <dbReference type="Proteomes" id="UP000478546"/>
    </source>
</evidence>
<proteinExistence type="inferred from homology"/>
<dbReference type="Proteomes" id="UP000478546">
    <property type="component" value="Unassembled WGS sequence"/>
</dbReference>
<keyword evidence="4" id="KW-1134">Transmembrane beta strand</keyword>
<dbReference type="InterPro" id="IPR051906">
    <property type="entry name" value="TolC-like"/>
</dbReference>
<keyword evidence="3" id="KW-0813">Transport</keyword>
<gene>
    <name evidence="10" type="ORF">GWO68_06860</name>
</gene>
<dbReference type="GO" id="GO:1990281">
    <property type="term" value="C:efflux pump complex"/>
    <property type="evidence" value="ECO:0007669"/>
    <property type="project" value="TreeGrafter"/>
</dbReference>
<evidence type="ECO:0000256" key="3">
    <source>
        <dbReference type="ARBA" id="ARBA00022448"/>
    </source>
</evidence>
<evidence type="ECO:0000256" key="7">
    <source>
        <dbReference type="ARBA" id="ARBA00023237"/>
    </source>
</evidence>
<dbReference type="GO" id="GO:0009279">
    <property type="term" value="C:cell outer membrane"/>
    <property type="evidence" value="ECO:0007669"/>
    <property type="project" value="UniProtKB-SubCell"/>
</dbReference>
<dbReference type="SUPFAM" id="SSF56954">
    <property type="entry name" value="Outer membrane efflux proteins (OEP)"/>
    <property type="match status" value="1"/>
</dbReference>
<dbReference type="InterPro" id="IPR003423">
    <property type="entry name" value="OMP_efflux"/>
</dbReference>
<organism evidence="10 11">
    <name type="scientific">Pontibacter fetidus</name>
    <dbReference type="NCBI Taxonomy" id="2700082"/>
    <lineage>
        <taxon>Bacteria</taxon>
        <taxon>Pseudomonadati</taxon>
        <taxon>Bacteroidota</taxon>
        <taxon>Cytophagia</taxon>
        <taxon>Cytophagales</taxon>
        <taxon>Hymenobacteraceae</taxon>
        <taxon>Pontibacter</taxon>
    </lineage>
</organism>
<evidence type="ECO:0000256" key="6">
    <source>
        <dbReference type="ARBA" id="ARBA00023136"/>
    </source>
</evidence>
<dbReference type="EMBL" id="JAAEAA010000007">
    <property type="protein sequence ID" value="NDK55628.1"/>
    <property type="molecule type" value="Genomic_DNA"/>
</dbReference>
<dbReference type="GO" id="GO:0015562">
    <property type="term" value="F:efflux transmembrane transporter activity"/>
    <property type="evidence" value="ECO:0007669"/>
    <property type="project" value="InterPro"/>
</dbReference>
<feature type="signal peptide" evidence="9">
    <location>
        <begin position="1"/>
        <end position="39"/>
    </location>
</feature>
<dbReference type="PANTHER" id="PTHR30026">
    <property type="entry name" value="OUTER MEMBRANE PROTEIN TOLC"/>
    <property type="match status" value="1"/>
</dbReference>
<dbReference type="PANTHER" id="PTHR30026:SF20">
    <property type="entry name" value="OUTER MEMBRANE PROTEIN TOLC"/>
    <property type="match status" value="1"/>
</dbReference>
<reference evidence="10 11" key="1">
    <citation type="submission" date="2020-01" db="EMBL/GenBank/DDBJ databases">
        <authorList>
            <person name="Kim M.K."/>
        </authorList>
    </citation>
    <scope>NUCLEOTIDE SEQUENCE [LARGE SCALE GENOMIC DNA]</scope>
    <source>
        <strain evidence="10 11">BT213</strain>
    </source>
</reference>
<dbReference type="AlphaFoldDB" id="A0A6B2H0I5"/>
<keyword evidence="5" id="KW-0812">Transmembrane</keyword>
<evidence type="ECO:0000256" key="5">
    <source>
        <dbReference type="ARBA" id="ARBA00022692"/>
    </source>
</evidence>
<feature type="coiled-coil region" evidence="8">
    <location>
        <begin position="255"/>
        <end position="282"/>
    </location>
</feature>
<keyword evidence="8" id="KW-0175">Coiled coil</keyword>
<feature type="chain" id="PRO_5025515965" evidence="9">
    <location>
        <begin position="40"/>
        <end position="432"/>
    </location>
</feature>
<name>A0A6B2H0I5_9BACT</name>
<keyword evidence="6" id="KW-0472">Membrane</keyword>
<evidence type="ECO:0000256" key="4">
    <source>
        <dbReference type="ARBA" id="ARBA00022452"/>
    </source>
</evidence>
<evidence type="ECO:0000256" key="9">
    <source>
        <dbReference type="SAM" id="SignalP"/>
    </source>
</evidence>
<evidence type="ECO:0000256" key="2">
    <source>
        <dbReference type="ARBA" id="ARBA00007613"/>
    </source>
</evidence>
<comment type="caution">
    <text evidence="10">The sequence shown here is derived from an EMBL/GenBank/DDBJ whole genome shotgun (WGS) entry which is preliminary data.</text>
</comment>
<comment type="similarity">
    <text evidence="2">Belongs to the outer membrane factor (OMF) (TC 1.B.17) family.</text>
</comment>
<evidence type="ECO:0000256" key="8">
    <source>
        <dbReference type="SAM" id="Coils"/>
    </source>
</evidence>
<protein>
    <submittedName>
        <fullName evidence="10">TolC family protein</fullName>
    </submittedName>
</protein>
<dbReference type="Pfam" id="PF02321">
    <property type="entry name" value="OEP"/>
    <property type="match status" value="1"/>
</dbReference>
<keyword evidence="11" id="KW-1185">Reference proteome</keyword>
<evidence type="ECO:0000256" key="1">
    <source>
        <dbReference type="ARBA" id="ARBA00004442"/>
    </source>
</evidence>